<organism evidence="3">
    <name type="scientific">Gaeumannomyces tritici (strain R3-111a-1)</name>
    <name type="common">Wheat and barley take-all root rot fungus</name>
    <name type="synonym">Gaeumannomyces graminis var. tritici</name>
    <dbReference type="NCBI Taxonomy" id="644352"/>
    <lineage>
        <taxon>Eukaryota</taxon>
        <taxon>Fungi</taxon>
        <taxon>Dikarya</taxon>
        <taxon>Ascomycota</taxon>
        <taxon>Pezizomycotina</taxon>
        <taxon>Sordariomycetes</taxon>
        <taxon>Sordariomycetidae</taxon>
        <taxon>Magnaporthales</taxon>
        <taxon>Magnaporthaceae</taxon>
        <taxon>Gaeumannomyces</taxon>
    </lineage>
</organism>
<evidence type="ECO:0000313" key="5">
    <source>
        <dbReference type="Proteomes" id="UP000006039"/>
    </source>
</evidence>
<dbReference type="Pfam" id="PF22669">
    <property type="entry name" value="Exo_endo_phos2"/>
    <property type="match status" value="1"/>
</dbReference>
<accession>J3PEU8</accession>
<gene>
    <name evidence="4" type="primary">20352485</name>
    <name evidence="3" type="ORF">GGTG_12027</name>
</gene>
<evidence type="ECO:0000256" key="1">
    <source>
        <dbReference type="SAM" id="MobiDB-lite"/>
    </source>
</evidence>
<reference evidence="4" key="4">
    <citation type="journal article" date="2015" name="G3 (Bethesda)">
        <title>Genome sequences of three phytopathogenic species of the Magnaporthaceae family of fungi.</title>
        <authorList>
            <person name="Okagaki L.H."/>
            <person name="Nunes C.C."/>
            <person name="Sailsbery J."/>
            <person name="Clay B."/>
            <person name="Brown D."/>
            <person name="John T."/>
            <person name="Oh Y."/>
            <person name="Young N."/>
            <person name="Fitzgerald M."/>
            <person name="Haas B.J."/>
            <person name="Zeng Q."/>
            <person name="Young S."/>
            <person name="Adiconis X."/>
            <person name="Fan L."/>
            <person name="Levin J.Z."/>
            <person name="Mitchell T.K."/>
            <person name="Okubara P.A."/>
            <person name="Farman M.L."/>
            <person name="Kohn L.M."/>
            <person name="Birren B."/>
            <person name="Ma L.-J."/>
            <person name="Dean R.A."/>
        </authorList>
    </citation>
    <scope>NUCLEOTIDE SEQUENCE</scope>
    <source>
        <strain evidence="4">R3-111a-1</strain>
    </source>
</reference>
<dbReference type="EMBL" id="GL385401">
    <property type="protein sequence ID" value="EJT71006.1"/>
    <property type="molecule type" value="Genomic_DNA"/>
</dbReference>
<feature type="region of interest" description="Disordered" evidence="1">
    <location>
        <begin position="507"/>
        <end position="527"/>
    </location>
</feature>
<evidence type="ECO:0000313" key="4">
    <source>
        <dbReference type="EnsemblFungi" id="EJT71006"/>
    </source>
</evidence>
<dbReference type="EnsemblFungi" id="EJT71006">
    <property type="protein sequence ID" value="EJT71006"/>
    <property type="gene ID" value="GGTG_12027"/>
</dbReference>
<dbReference type="HOGENOM" id="CLU_025224_1_0_1"/>
<reference evidence="3" key="3">
    <citation type="submission" date="2010-09" db="EMBL/GenBank/DDBJ databases">
        <title>Annotation of Gaeumannomyces graminis var. tritici R3-111a-1.</title>
        <authorList>
            <consortium name="The Broad Institute Genome Sequencing Platform"/>
            <person name="Ma L.-J."/>
            <person name="Dead R."/>
            <person name="Young S.K."/>
            <person name="Zeng Q."/>
            <person name="Gargeya S."/>
            <person name="Fitzgerald M."/>
            <person name="Haas B."/>
            <person name="Abouelleil A."/>
            <person name="Alvarado L."/>
            <person name="Arachchi H.M."/>
            <person name="Berlin A."/>
            <person name="Brown A."/>
            <person name="Chapman S.B."/>
            <person name="Chen Z."/>
            <person name="Dunbar C."/>
            <person name="Freedman E."/>
            <person name="Gearin G."/>
            <person name="Gellesch M."/>
            <person name="Goldberg J."/>
            <person name="Griggs A."/>
            <person name="Gujja S."/>
            <person name="Heiman D."/>
            <person name="Howarth C."/>
            <person name="Larson L."/>
            <person name="Lui A."/>
            <person name="MacDonald P.J.P."/>
            <person name="Mehta T."/>
            <person name="Montmayeur A."/>
            <person name="Murphy C."/>
            <person name="Neiman D."/>
            <person name="Pearson M."/>
            <person name="Priest M."/>
            <person name="Roberts A."/>
            <person name="Saif S."/>
            <person name="Shea T."/>
            <person name="Shenoy N."/>
            <person name="Sisk P."/>
            <person name="Stolte C."/>
            <person name="Sykes S."/>
            <person name="Yandava C."/>
            <person name="Wortman J."/>
            <person name="Nusbaum C."/>
            <person name="Birren B."/>
        </authorList>
    </citation>
    <scope>NUCLEOTIDE SEQUENCE</scope>
    <source>
        <strain evidence="3">R3-111a-1</strain>
    </source>
</reference>
<feature type="domain" description="Inositol polyphosphate-related phosphatase" evidence="2">
    <location>
        <begin position="33"/>
        <end position="506"/>
    </location>
</feature>
<dbReference type="InterPro" id="IPR036691">
    <property type="entry name" value="Endo/exonu/phosph_ase_sf"/>
</dbReference>
<dbReference type="AlphaFoldDB" id="J3PEU8"/>
<reference evidence="5" key="1">
    <citation type="submission" date="2010-07" db="EMBL/GenBank/DDBJ databases">
        <title>The genome sequence of Gaeumannomyces graminis var. tritici strain R3-111a-1.</title>
        <authorList>
            <consortium name="The Broad Institute Genome Sequencing Platform"/>
            <person name="Ma L.-J."/>
            <person name="Dead R."/>
            <person name="Young S."/>
            <person name="Zeng Q."/>
            <person name="Koehrsen M."/>
            <person name="Alvarado L."/>
            <person name="Berlin A."/>
            <person name="Chapman S.B."/>
            <person name="Chen Z."/>
            <person name="Freedman E."/>
            <person name="Gellesch M."/>
            <person name="Goldberg J."/>
            <person name="Griggs A."/>
            <person name="Gujja S."/>
            <person name="Heilman E.R."/>
            <person name="Heiman D."/>
            <person name="Hepburn T."/>
            <person name="Howarth C."/>
            <person name="Jen D."/>
            <person name="Larson L."/>
            <person name="Mehta T."/>
            <person name="Neiman D."/>
            <person name="Pearson M."/>
            <person name="Roberts A."/>
            <person name="Saif S."/>
            <person name="Shea T."/>
            <person name="Shenoy N."/>
            <person name="Sisk P."/>
            <person name="Stolte C."/>
            <person name="Sykes S."/>
            <person name="Walk T."/>
            <person name="White J."/>
            <person name="Yandava C."/>
            <person name="Haas B."/>
            <person name="Nusbaum C."/>
            <person name="Birren B."/>
        </authorList>
    </citation>
    <scope>NUCLEOTIDE SEQUENCE [LARGE SCALE GENOMIC DNA]</scope>
    <source>
        <strain evidence="5">R3-111a-1</strain>
    </source>
</reference>
<evidence type="ECO:0000313" key="3">
    <source>
        <dbReference type="EMBL" id="EJT71006.1"/>
    </source>
</evidence>
<reference evidence="4" key="5">
    <citation type="submission" date="2018-04" db="UniProtKB">
        <authorList>
            <consortium name="EnsemblFungi"/>
        </authorList>
    </citation>
    <scope>IDENTIFICATION</scope>
    <source>
        <strain evidence="4">R3-111a-1</strain>
    </source>
</reference>
<dbReference type="GO" id="GO:0004439">
    <property type="term" value="F:phosphatidylinositol-4,5-bisphosphate 5-phosphatase activity"/>
    <property type="evidence" value="ECO:0007669"/>
    <property type="project" value="TreeGrafter"/>
</dbReference>
<reference evidence="3" key="2">
    <citation type="submission" date="2010-07" db="EMBL/GenBank/DDBJ databases">
        <authorList>
            <consortium name="The Broad Institute Genome Sequencing Platform"/>
            <consortium name="Broad Institute Genome Sequencing Center for Infectious Disease"/>
            <person name="Ma L.-J."/>
            <person name="Dead R."/>
            <person name="Young S."/>
            <person name="Zeng Q."/>
            <person name="Koehrsen M."/>
            <person name="Alvarado L."/>
            <person name="Berlin A."/>
            <person name="Chapman S.B."/>
            <person name="Chen Z."/>
            <person name="Freedman E."/>
            <person name="Gellesch M."/>
            <person name="Goldberg J."/>
            <person name="Griggs A."/>
            <person name="Gujja S."/>
            <person name="Heilman E.R."/>
            <person name="Heiman D."/>
            <person name="Hepburn T."/>
            <person name="Howarth C."/>
            <person name="Jen D."/>
            <person name="Larson L."/>
            <person name="Mehta T."/>
            <person name="Neiman D."/>
            <person name="Pearson M."/>
            <person name="Roberts A."/>
            <person name="Saif S."/>
            <person name="Shea T."/>
            <person name="Shenoy N."/>
            <person name="Sisk P."/>
            <person name="Stolte C."/>
            <person name="Sykes S."/>
            <person name="Walk T."/>
            <person name="White J."/>
            <person name="Yandava C."/>
            <person name="Haas B."/>
            <person name="Nusbaum C."/>
            <person name="Birren B."/>
        </authorList>
    </citation>
    <scope>NUCLEOTIDE SEQUENCE</scope>
    <source>
        <strain evidence="3">R3-111a-1</strain>
    </source>
</reference>
<protein>
    <recommendedName>
        <fullName evidence="2">Inositol polyphosphate-related phosphatase domain-containing protein</fullName>
    </recommendedName>
</protein>
<dbReference type="RefSeq" id="XP_009228184.1">
    <property type="nucleotide sequence ID" value="XM_009229920.1"/>
</dbReference>
<dbReference type="Proteomes" id="UP000006039">
    <property type="component" value="Unassembled WGS sequence"/>
</dbReference>
<dbReference type="PANTHER" id="PTHR11200:SF286">
    <property type="entry name" value="5-PHOSPHATASE, PUTATIVE (AFU_ORTHOLOGUE AFUA_5G07600)-RELATED"/>
    <property type="match status" value="1"/>
</dbReference>
<keyword evidence="5" id="KW-1185">Reference proteome</keyword>
<name>J3PEU8_GAET3</name>
<dbReference type="OrthoDB" id="62798at2759"/>
<dbReference type="InterPro" id="IPR046985">
    <property type="entry name" value="IP5"/>
</dbReference>
<dbReference type="eggNOG" id="KOG0565">
    <property type="taxonomic scope" value="Eukaryota"/>
</dbReference>
<dbReference type="Gene3D" id="3.60.10.10">
    <property type="entry name" value="Endonuclease/exonuclease/phosphatase"/>
    <property type="match status" value="1"/>
</dbReference>
<dbReference type="GO" id="GO:0046856">
    <property type="term" value="P:phosphatidylinositol dephosphorylation"/>
    <property type="evidence" value="ECO:0007669"/>
    <property type="project" value="InterPro"/>
</dbReference>
<dbReference type="InterPro" id="IPR000300">
    <property type="entry name" value="IPPc"/>
</dbReference>
<feature type="compositionally biased region" description="Basic and acidic residues" evidence="1">
    <location>
        <begin position="9"/>
        <end position="26"/>
    </location>
</feature>
<sequence>MEAPLRSQPLDKTDDHTLANDGDGHHSRTMARRKLDLLVLTFNAAKTIIDSHVFAHHLQTALAANATSLPEVVVFSLQEVSPLSYAFIGGVFLNPFLARYEDALNLAAVKVQSTPPSTLATTATTSFGFSSANNVSVNADSSEEPGPQTSLLELQQQSKPYTLVQQHNVGMTAVMVFARDPSAVSQVELAEVGFGTMDMGNKGAAGVRCLYADKEGGGRTTQLTFVATHLAPMEWNLRRRNANWRTICSALLFGEPTAVIKRAAGDEGQAAVAAAAAATSAVSGGRAQDSAACKEPTAEEEEEAERLLAEAEAANGALAADVRAALRDITIFRPGSHLFLAGDLNYRISERSPQRDEPFPSLEMGSQHHWSTFLDRDQLSRERAEGRALQGLEEAPVNFAPTYKYHDLPTADGALNEAQVREAEANGLLSAGLVVPFRFAKHRWPSWTDRVLYAGVPADAPARRGQGEDDETARFDVVSYQSLPLMRSSDHQPVFLRVRVPILSPEELGRPSPATPAGNEVGGSSSRAKKPLYPIDIHAAARRRAARSREFATGWTMLLWCTREGAVALGSLAVLGLSTYWLYQAL</sequence>
<dbReference type="SMART" id="SM00128">
    <property type="entry name" value="IPPc"/>
    <property type="match status" value="1"/>
</dbReference>
<dbReference type="SUPFAM" id="SSF56219">
    <property type="entry name" value="DNase I-like"/>
    <property type="match status" value="1"/>
</dbReference>
<proteinExistence type="predicted"/>
<dbReference type="VEuPathDB" id="FungiDB:GGTG_12027"/>
<dbReference type="GeneID" id="20352485"/>
<dbReference type="STRING" id="644352.J3PEU8"/>
<dbReference type="PANTHER" id="PTHR11200">
    <property type="entry name" value="INOSITOL 5-PHOSPHATASE"/>
    <property type="match status" value="1"/>
</dbReference>
<feature type="region of interest" description="Disordered" evidence="1">
    <location>
        <begin position="1"/>
        <end position="27"/>
    </location>
</feature>
<evidence type="ECO:0000259" key="2">
    <source>
        <dbReference type="SMART" id="SM00128"/>
    </source>
</evidence>